<accession>A0A068RCI3</accession>
<evidence type="ECO:0000313" key="1">
    <source>
        <dbReference type="EMBL" id="CDG49001.1"/>
    </source>
</evidence>
<organism evidence="1">
    <name type="scientific">Serratia symbiotica SCt-VLC</name>
    <dbReference type="NCBI Taxonomy" id="1347341"/>
    <lineage>
        <taxon>Bacteria</taxon>
        <taxon>Pseudomonadati</taxon>
        <taxon>Pseudomonadota</taxon>
        <taxon>Gammaproteobacteria</taxon>
        <taxon>Enterobacterales</taxon>
        <taxon>Yersiniaceae</taxon>
        <taxon>Serratia</taxon>
        <taxon>Serratia symbiotica</taxon>
    </lineage>
</organism>
<dbReference type="OrthoDB" id="7632576at2"/>
<sequence>MKFSVPLHLDFLIGVTTILTEGAYNMLRFVITQSYITKLINNAKVLHWLLENEYDYHHELKRVIQINSIGDENNDDLDFTDF</sequence>
<reference evidence="1" key="1">
    <citation type="submission" date="2013-06" db="EMBL/GenBank/DDBJ databases">
        <authorList>
            <person name="Mazano-Marin A."/>
        </authorList>
    </citation>
    <scope>NUCLEOTIDE SEQUENCE</scope>
    <source>
        <strain evidence="1">SCt-VLC</strain>
    </source>
</reference>
<dbReference type="AlphaFoldDB" id="A0A068RCI3"/>
<dbReference type="EMBL" id="FR904241">
    <property type="protein sequence ID" value="CDG49001.1"/>
    <property type="molecule type" value="Genomic_DNA"/>
</dbReference>
<gene>
    <name evidence="1" type="ORF">SCTVLC_2356</name>
</gene>
<protein>
    <submittedName>
        <fullName evidence="1">Uncharacterized protein</fullName>
    </submittedName>
</protein>
<reference evidence="1" key="2">
    <citation type="journal article" date="2014" name="Genome Biol. Evol.">
        <title>Settling down: the genome of Serratia symbiotica from the aphid Cinara tujafilina zooms in on the process of accommodation to a cooperative intracellular life.</title>
        <authorList>
            <person name="Manzano-Marin A."/>
            <person name="Latorre A."/>
        </authorList>
    </citation>
    <scope>NUCLEOTIDE SEQUENCE</scope>
    <source>
        <strain evidence="1">SCt-VLC</strain>
    </source>
</reference>
<dbReference type="RefSeq" id="WP_061770990.1">
    <property type="nucleotide sequence ID" value="NZ_FR904241.1"/>
</dbReference>
<proteinExistence type="predicted"/>
<name>A0A068RCI3_9GAMM</name>